<comment type="caution">
    <text evidence="2">The sequence shown here is derived from an EMBL/GenBank/DDBJ whole genome shotgun (WGS) entry which is preliminary data.</text>
</comment>
<keyword evidence="3" id="KW-1185">Reference proteome</keyword>
<evidence type="ECO:0000313" key="3">
    <source>
        <dbReference type="Proteomes" id="UP001595939"/>
    </source>
</evidence>
<gene>
    <name evidence="2" type="ORF">ACFO0P_15450</name>
</gene>
<feature type="transmembrane region" description="Helical" evidence="1">
    <location>
        <begin position="6"/>
        <end position="27"/>
    </location>
</feature>
<dbReference type="EMBL" id="JBHSEG010000008">
    <property type="protein sequence ID" value="MFC4455173.1"/>
    <property type="molecule type" value="Genomic_DNA"/>
</dbReference>
<accession>A0ABV8YAL4</accession>
<sequence>MTPPDWFLHLLGGAGIIVLIAMLVPVIQGFRTRPRNRRTAEPVPVRQTDEMDARWQTHVQSVMRPGTVHVAFDRQSVSMGDDAEEHWRLLVFDQDVPLSALLEERIHRVLASIQGGQATWLFQVHHPIEAPIHHGQDVPAWSDRVRVTDVAVVAQQWSTPQLLCPDFPVSWIGEGTLYARYLAQRDPDEVVAACTAESSPREGVRGRAYCFSLDTVPPEKRVMIRFSAHQGAP</sequence>
<proteinExistence type="predicted"/>
<keyword evidence="1" id="KW-0472">Membrane</keyword>
<reference evidence="3" key="1">
    <citation type="journal article" date="2019" name="Int. J. Syst. Evol. Microbiol.">
        <title>The Global Catalogue of Microorganisms (GCM) 10K type strain sequencing project: providing services to taxonomists for standard genome sequencing and annotation.</title>
        <authorList>
            <consortium name="The Broad Institute Genomics Platform"/>
            <consortium name="The Broad Institute Genome Sequencing Center for Infectious Disease"/>
            <person name="Wu L."/>
            <person name="Ma J."/>
        </authorList>
    </citation>
    <scope>NUCLEOTIDE SEQUENCE [LARGE SCALE GENOMIC DNA]</scope>
    <source>
        <strain evidence="3">CCUG 39970</strain>
    </source>
</reference>
<protein>
    <submittedName>
        <fullName evidence="2">Uncharacterized protein</fullName>
    </submittedName>
</protein>
<dbReference type="RefSeq" id="WP_380129891.1">
    <property type="nucleotide sequence ID" value="NZ_JBHSEG010000008.1"/>
</dbReference>
<evidence type="ECO:0000313" key="2">
    <source>
        <dbReference type="EMBL" id="MFC4455173.1"/>
    </source>
</evidence>
<name>A0ABV8YAL4_9DEIO</name>
<organism evidence="2 3">
    <name type="scientific">Deinococcus sonorensis</name>
    <dbReference type="NCBI Taxonomy" id="309891"/>
    <lineage>
        <taxon>Bacteria</taxon>
        <taxon>Thermotogati</taxon>
        <taxon>Deinococcota</taxon>
        <taxon>Deinococci</taxon>
        <taxon>Deinococcales</taxon>
        <taxon>Deinococcaceae</taxon>
        <taxon>Deinococcus</taxon>
    </lineage>
</organism>
<dbReference type="Proteomes" id="UP001595939">
    <property type="component" value="Unassembled WGS sequence"/>
</dbReference>
<evidence type="ECO:0000256" key="1">
    <source>
        <dbReference type="SAM" id="Phobius"/>
    </source>
</evidence>
<keyword evidence="1" id="KW-1133">Transmembrane helix</keyword>
<keyword evidence="1" id="KW-0812">Transmembrane</keyword>